<name>L7LD52_9ACTN</name>
<dbReference type="Proteomes" id="UP000053405">
    <property type="component" value="Unassembled WGS sequence"/>
</dbReference>
<sequence length="137" mass="15592">MSPQSHDVARRLTAFGAVTRMTGEDSVVTLSDDGLVLDFDDDYVRLDRDGAADEPIPRAWTDDARADRVITDWIEDYLDETYQFLVIRRDYISDLISDPFSELYLNRLAGRFPNVDRASIDAFLDEVRRWLAGADAA</sequence>
<dbReference type="RefSeq" id="WP_005943299.1">
    <property type="nucleotide sequence ID" value="NZ_ATVK01000062.1"/>
</dbReference>
<comment type="caution">
    <text evidence="1">The sequence shown here is derived from an EMBL/GenBank/DDBJ whole genome shotgun (WGS) entry which is preliminary data.</text>
</comment>
<dbReference type="EMBL" id="BANT01000046">
    <property type="protein sequence ID" value="GAC58686.1"/>
    <property type="molecule type" value="Genomic_DNA"/>
</dbReference>
<protein>
    <submittedName>
        <fullName evidence="1">Uncharacterized protein</fullName>
    </submittedName>
</protein>
<proteinExistence type="predicted"/>
<evidence type="ECO:0000313" key="1">
    <source>
        <dbReference type="EMBL" id="GAC58686.1"/>
    </source>
</evidence>
<dbReference type="AlphaFoldDB" id="L7LD52"/>
<gene>
    <name evidence="1" type="ORF">GOHSU_46_00070</name>
</gene>
<dbReference type="STRING" id="1121927.GOHSU_46_00070"/>
<keyword evidence="2" id="KW-1185">Reference proteome</keyword>
<evidence type="ECO:0000313" key="2">
    <source>
        <dbReference type="Proteomes" id="UP000053405"/>
    </source>
</evidence>
<reference evidence="1 2" key="1">
    <citation type="submission" date="2012-12" db="EMBL/GenBank/DDBJ databases">
        <title>Whole genome shotgun sequence of Gordonia hirsuta NBRC 16056.</title>
        <authorList>
            <person name="Isaki-Nakamura S."/>
            <person name="Hosoyama A."/>
            <person name="Tsuchikane K."/>
            <person name="Katsumata H."/>
            <person name="Baba S."/>
            <person name="Yamazaki S."/>
            <person name="Fujita N."/>
        </authorList>
    </citation>
    <scope>NUCLEOTIDE SEQUENCE [LARGE SCALE GENOMIC DNA]</scope>
    <source>
        <strain evidence="1 2">NBRC 16056</strain>
    </source>
</reference>
<organism evidence="1 2">
    <name type="scientific">Gordonia hirsuta DSM 44140 = NBRC 16056</name>
    <dbReference type="NCBI Taxonomy" id="1121927"/>
    <lineage>
        <taxon>Bacteria</taxon>
        <taxon>Bacillati</taxon>
        <taxon>Actinomycetota</taxon>
        <taxon>Actinomycetes</taxon>
        <taxon>Mycobacteriales</taxon>
        <taxon>Gordoniaceae</taxon>
        <taxon>Gordonia</taxon>
    </lineage>
</organism>
<accession>L7LD52</accession>